<keyword evidence="5" id="KW-1185">Reference proteome</keyword>
<reference evidence="4 5" key="1">
    <citation type="submission" date="2020-02" db="EMBL/GenBank/DDBJ databases">
        <authorList>
            <person name="Zheng R.K."/>
            <person name="Sun C.M."/>
        </authorList>
    </citation>
    <scope>NUCLEOTIDE SEQUENCE [LARGE SCALE GENOMIC DNA]</scope>
    <source>
        <strain evidence="5">rifampicinis</strain>
    </source>
</reference>
<proteinExistence type="inferred from homology"/>
<dbReference type="Proteomes" id="UP000594468">
    <property type="component" value="Chromosome"/>
</dbReference>
<gene>
    <name evidence="4" type="ORF">G4Y79_16590</name>
</gene>
<comment type="similarity">
    <text evidence="1">Belongs to the sulfatase family.</text>
</comment>
<dbReference type="KEGG" id="pmet:G4Y79_16590"/>
<evidence type="ECO:0000256" key="1">
    <source>
        <dbReference type="ARBA" id="ARBA00008779"/>
    </source>
</evidence>
<dbReference type="InterPro" id="IPR000917">
    <property type="entry name" value="Sulfatase_N"/>
</dbReference>
<accession>A0A7S8IDZ3</accession>
<evidence type="ECO:0000256" key="2">
    <source>
        <dbReference type="ARBA" id="ARBA00022801"/>
    </source>
</evidence>
<dbReference type="Pfam" id="PF00884">
    <property type="entry name" value="Sulfatase"/>
    <property type="match status" value="1"/>
</dbReference>
<evidence type="ECO:0000313" key="5">
    <source>
        <dbReference type="Proteomes" id="UP000594468"/>
    </source>
</evidence>
<keyword evidence="4" id="KW-0808">Transferase</keyword>
<dbReference type="Gene3D" id="3.40.720.10">
    <property type="entry name" value="Alkaline Phosphatase, subunit A"/>
    <property type="match status" value="1"/>
</dbReference>
<evidence type="ECO:0000313" key="4">
    <source>
        <dbReference type="EMBL" id="QPC81313.1"/>
    </source>
</evidence>
<dbReference type="EMBL" id="CP062983">
    <property type="protein sequence ID" value="QPC81313.1"/>
    <property type="molecule type" value="Genomic_DNA"/>
</dbReference>
<dbReference type="InterPro" id="IPR050738">
    <property type="entry name" value="Sulfatase"/>
</dbReference>
<keyword evidence="2 4" id="KW-0378">Hydrolase</keyword>
<sequence length="495" mass="56578">MSKPNVVIIMTDQQRADVSKREGFPLDTTPFLDSLATQGTWFNRAYTSMPACLPARVSMLTGRYPSATHARTNHNEEDAFYETDLYDVMREQGYKTALCGKNHSHLKPDRMDYYFELSHGGGFGDDRTDDEKAFDDYLSSLSHRADSNPAPFGVEVQCPYRAVSAAMNWLDTIKEGDDPFFLWLSFPEPHNPYQVPEPYFSMFPPETLPPTRSDKSALEKKGFKFQWLRHIGETAFPDYAEQLPRARANYFGMLRLIDDQIQRFVEYLDNQNLRENTLIIFLSDHGDYVGEYGLVRKGAELPEVLTRIPFQVMGPGVVASDQPHDAHISIVDIMPTICEAVGVDLPAGVQGQSLWPLLTGQDYPKEEFASAYAEHGFGGLHYTADDDFDPYEDGLNPVVSFDELNGWSQSGTMRMLRKGDWKLMFDMQGRGQLYHLSEDPVELNNLYGVADYQDIQSEMVAELLAWTLRAQDPLPHPRRRYKFKSDPRNYWSPHR</sequence>
<dbReference type="PANTHER" id="PTHR42693:SF53">
    <property type="entry name" value="ENDO-4-O-SULFATASE"/>
    <property type="match status" value="1"/>
</dbReference>
<dbReference type="RefSeq" id="WP_195169386.1">
    <property type="nucleotide sequence ID" value="NZ_CP062983.1"/>
</dbReference>
<evidence type="ECO:0000259" key="3">
    <source>
        <dbReference type="Pfam" id="PF00884"/>
    </source>
</evidence>
<dbReference type="GO" id="GO:0016740">
    <property type="term" value="F:transferase activity"/>
    <property type="evidence" value="ECO:0007669"/>
    <property type="project" value="UniProtKB-KW"/>
</dbReference>
<protein>
    <submittedName>
        <fullName evidence="4">Sulfatase-like hydrolase/transferase</fullName>
    </submittedName>
</protein>
<organism evidence="4 5">
    <name type="scientific">Phototrophicus methaneseepsis</name>
    <dbReference type="NCBI Taxonomy" id="2710758"/>
    <lineage>
        <taxon>Bacteria</taxon>
        <taxon>Bacillati</taxon>
        <taxon>Chloroflexota</taxon>
        <taxon>Candidatus Thermofontia</taxon>
        <taxon>Phototrophicales</taxon>
        <taxon>Phototrophicaceae</taxon>
        <taxon>Phototrophicus</taxon>
    </lineage>
</organism>
<dbReference type="PANTHER" id="PTHR42693">
    <property type="entry name" value="ARYLSULFATASE FAMILY MEMBER"/>
    <property type="match status" value="1"/>
</dbReference>
<feature type="domain" description="Sulfatase N-terminal" evidence="3">
    <location>
        <begin position="4"/>
        <end position="343"/>
    </location>
</feature>
<name>A0A7S8IDZ3_9CHLR</name>
<dbReference type="SUPFAM" id="SSF53649">
    <property type="entry name" value="Alkaline phosphatase-like"/>
    <property type="match status" value="1"/>
</dbReference>
<dbReference type="InterPro" id="IPR017850">
    <property type="entry name" value="Alkaline_phosphatase_core_sf"/>
</dbReference>
<dbReference type="GO" id="GO:0004065">
    <property type="term" value="F:arylsulfatase activity"/>
    <property type="evidence" value="ECO:0007669"/>
    <property type="project" value="TreeGrafter"/>
</dbReference>
<dbReference type="AlphaFoldDB" id="A0A7S8IDZ3"/>